<dbReference type="PANTHER" id="PTHR28607">
    <property type="entry name" value="EXPRESSED PROTEIN"/>
    <property type="match status" value="1"/>
</dbReference>
<keyword evidence="3 9" id="KW-0812">Transmembrane</keyword>
<feature type="transmembrane region" description="Helical" evidence="9">
    <location>
        <begin position="51"/>
        <end position="71"/>
    </location>
</feature>
<evidence type="ECO:0000256" key="4">
    <source>
        <dbReference type="ARBA" id="ARBA00022729"/>
    </source>
</evidence>
<comment type="similarity">
    <text evidence="2">Belongs to the FAM174 family.</text>
</comment>
<dbReference type="FunCoup" id="A0A6P8RXS0">
    <property type="interactions" value="80"/>
</dbReference>
<dbReference type="InParanoid" id="A0A6P8RXS0"/>
<keyword evidence="11" id="KW-1185">Reference proteome</keyword>
<evidence type="ECO:0000256" key="2">
    <source>
        <dbReference type="ARBA" id="ARBA00006986"/>
    </source>
</evidence>
<dbReference type="GO" id="GO:0005576">
    <property type="term" value="C:extracellular region"/>
    <property type="evidence" value="ECO:0007669"/>
    <property type="project" value="TreeGrafter"/>
</dbReference>
<dbReference type="Proteomes" id="UP000515159">
    <property type="component" value="Chromosome 8"/>
</dbReference>
<dbReference type="InterPro" id="IPR009565">
    <property type="entry name" value="FAM174-like"/>
</dbReference>
<dbReference type="AlphaFoldDB" id="A0A6P8RXS0"/>
<dbReference type="KEGG" id="gsh:117364860"/>
<dbReference type="CTD" id="55009"/>
<evidence type="ECO:0000256" key="7">
    <source>
        <dbReference type="ARBA" id="ARBA00023180"/>
    </source>
</evidence>
<gene>
    <name evidence="12" type="primary">FAM174C</name>
</gene>
<protein>
    <submittedName>
        <fullName evidence="12">Protein FAM174C</fullName>
    </submittedName>
</protein>
<accession>A0A6P8RXS0</accession>
<dbReference type="RefSeq" id="XP_033810457.1">
    <property type="nucleotide sequence ID" value="XM_033954566.1"/>
</dbReference>
<evidence type="ECO:0000256" key="8">
    <source>
        <dbReference type="SAM" id="MobiDB-lite"/>
    </source>
</evidence>
<dbReference type="PANTHER" id="PTHR28607:SF2">
    <property type="entry name" value="PROTEIN FAM174C"/>
    <property type="match status" value="1"/>
</dbReference>
<dbReference type="Pfam" id="PF06679">
    <property type="entry name" value="DUF1180"/>
    <property type="match status" value="1"/>
</dbReference>
<dbReference type="GO" id="GO:0016020">
    <property type="term" value="C:membrane"/>
    <property type="evidence" value="ECO:0007669"/>
    <property type="project" value="UniProtKB-SubCell"/>
</dbReference>
<evidence type="ECO:0000256" key="10">
    <source>
        <dbReference type="SAM" id="SignalP"/>
    </source>
</evidence>
<keyword evidence="7" id="KW-0325">Glycoprotein</keyword>
<evidence type="ECO:0000256" key="3">
    <source>
        <dbReference type="ARBA" id="ARBA00022692"/>
    </source>
</evidence>
<comment type="subcellular location">
    <subcellularLocation>
        <location evidence="1">Membrane</location>
        <topology evidence="1">Single-pass type I membrane protein</topology>
    </subcellularLocation>
</comment>
<evidence type="ECO:0000256" key="5">
    <source>
        <dbReference type="ARBA" id="ARBA00022989"/>
    </source>
</evidence>
<keyword evidence="4 10" id="KW-0732">Signal</keyword>
<dbReference type="OrthoDB" id="5917722at2759"/>
<sequence>MAGVRCRLFVLSTAFWAAVMASDTTPGPRNESSTSLPPRQSLDNSAPVVRALYVLSGICLLALLYFIVRALRFKRPQKKKYGLLSDSDDNMEMRSEDSEEEAVFEARNLRR</sequence>
<evidence type="ECO:0000256" key="6">
    <source>
        <dbReference type="ARBA" id="ARBA00023136"/>
    </source>
</evidence>
<name>A0A6P8RXS0_GEOSA</name>
<feature type="signal peptide" evidence="10">
    <location>
        <begin position="1"/>
        <end position="21"/>
    </location>
</feature>
<keyword evidence="6 9" id="KW-0472">Membrane</keyword>
<evidence type="ECO:0000256" key="9">
    <source>
        <dbReference type="SAM" id="Phobius"/>
    </source>
</evidence>
<evidence type="ECO:0000313" key="11">
    <source>
        <dbReference type="Proteomes" id="UP000515159"/>
    </source>
</evidence>
<dbReference type="GeneID" id="117364860"/>
<feature type="region of interest" description="Disordered" evidence="8">
    <location>
        <begin position="82"/>
        <end position="111"/>
    </location>
</feature>
<evidence type="ECO:0000313" key="12">
    <source>
        <dbReference type="RefSeq" id="XP_033810457.1"/>
    </source>
</evidence>
<keyword evidence="5 9" id="KW-1133">Transmembrane helix</keyword>
<organism evidence="11 12">
    <name type="scientific">Geotrypetes seraphini</name>
    <name type="common">Gaboon caecilian</name>
    <name type="synonym">Caecilia seraphini</name>
    <dbReference type="NCBI Taxonomy" id="260995"/>
    <lineage>
        <taxon>Eukaryota</taxon>
        <taxon>Metazoa</taxon>
        <taxon>Chordata</taxon>
        <taxon>Craniata</taxon>
        <taxon>Vertebrata</taxon>
        <taxon>Euteleostomi</taxon>
        <taxon>Amphibia</taxon>
        <taxon>Gymnophiona</taxon>
        <taxon>Geotrypetes</taxon>
    </lineage>
</organism>
<feature type="region of interest" description="Disordered" evidence="8">
    <location>
        <begin position="23"/>
        <end position="42"/>
    </location>
</feature>
<evidence type="ECO:0000256" key="1">
    <source>
        <dbReference type="ARBA" id="ARBA00004479"/>
    </source>
</evidence>
<proteinExistence type="inferred from homology"/>
<feature type="chain" id="PRO_5027977588" evidence="10">
    <location>
        <begin position="22"/>
        <end position="111"/>
    </location>
</feature>
<reference evidence="12" key="1">
    <citation type="submission" date="2025-08" db="UniProtKB">
        <authorList>
            <consortium name="RefSeq"/>
        </authorList>
    </citation>
    <scope>IDENTIFICATION</scope>
</reference>